<dbReference type="InterPro" id="IPR044926">
    <property type="entry name" value="RGS_subdomain_2"/>
</dbReference>
<reference evidence="4" key="1">
    <citation type="submission" date="2025-08" db="UniProtKB">
        <authorList>
            <consortium name="RefSeq"/>
        </authorList>
    </citation>
    <scope>IDENTIFICATION</scope>
    <source>
        <tissue evidence="4">Whole organism</tissue>
    </source>
</reference>
<feature type="compositionally biased region" description="Gly residues" evidence="1">
    <location>
        <begin position="330"/>
        <end position="340"/>
    </location>
</feature>
<feature type="compositionally biased region" description="Basic and acidic residues" evidence="1">
    <location>
        <begin position="159"/>
        <end position="168"/>
    </location>
</feature>
<dbReference type="CDD" id="cd08718">
    <property type="entry name" value="RGS_RZ-like"/>
    <property type="match status" value="1"/>
</dbReference>
<feature type="region of interest" description="Disordered" evidence="1">
    <location>
        <begin position="1"/>
        <end position="109"/>
    </location>
</feature>
<dbReference type="CTD" id="37037"/>
<feature type="region of interest" description="Disordered" evidence="1">
    <location>
        <begin position="157"/>
        <end position="179"/>
    </location>
</feature>
<keyword evidence="3" id="KW-1185">Reference proteome</keyword>
<feature type="compositionally biased region" description="Basic and acidic residues" evidence="1">
    <location>
        <begin position="31"/>
        <end position="53"/>
    </location>
</feature>
<evidence type="ECO:0000256" key="1">
    <source>
        <dbReference type="SAM" id="MobiDB-lite"/>
    </source>
</evidence>
<dbReference type="AlphaFoldDB" id="A0A9C6WYY2"/>
<feature type="domain" description="RGS" evidence="2">
    <location>
        <begin position="194"/>
        <end position="310"/>
    </location>
</feature>
<feature type="region of interest" description="Disordered" evidence="1">
    <location>
        <begin position="313"/>
        <end position="347"/>
    </location>
</feature>
<accession>A0A9C6WYY2</accession>
<gene>
    <name evidence="4" type="primary">LOC113209548</name>
</gene>
<dbReference type="Proteomes" id="UP000504606">
    <property type="component" value="Unplaced"/>
</dbReference>
<dbReference type="GeneID" id="113209548"/>
<dbReference type="PRINTS" id="PR01301">
    <property type="entry name" value="RGSPROTEIN"/>
</dbReference>
<dbReference type="FunFam" id="1.10.167.10:FF:000001">
    <property type="entry name" value="Putative regulator of g-protein signaling 12"/>
    <property type="match status" value="1"/>
</dbReference>
<evidence type="ECO:0000313" key="3">
    <source>
        <dbReference type="Proteomes" id="UP000504606"/>
    </source>
</evidence>
<dbReference type="Pfam" id="PF00615">
    <property type="entry name" value="RGS"/>
    <property type="match status" value="1"/>
</dbReference>
<sequence>MSGGSKDKMGPGPECRLRGGATSSAMPKVGPSDRDKGVLDHEEIKESSEKDKENDGEEEKEQADEKQDTEKKKEKKAKEKRCDKQKTKRNKERNSRFRQRHNNEDGDENPPLRKPCCFCWCCCCSCSWFANFLSNCASCLCFRRFLRLLSDRNCLTSKSGDDDHRNGDPDPMDMLTCDGEPPPPLEEIRAWGKSFDKLMKSTAGRRVFRDFLRCEYSEENILFWLACEELKKESNPDLIEEKARFIYEDYISILSPKEVSLDSRVRELVNRNMVDPTPRTFDEAQLQIYTLMHRDSYPRFVNSSLFRQIAQLDSSNGNGSQSGSQAGTPSVGGGGAGGGSLRRQSNA</sequence>
<dbReference type="SUPFAM" id="SSF48097">
    <property type="entry name" value="Regulator of G-protein signaling, RGS"/>
    <property type="match status" value="1"/>
</dbReference>
<feature type="compositionally biased region" description="Basic residues" evidence="1">
    <location>
        <begin position="86"/>
        <end position="100"/>
    </location>
</feature>
<protein>
    <submittedName>
        <fullName evidence="4">Regulator of G-protein signaling 20 isoform X2</fullName>
    </submittedName>
</protein>
<dbReference type="PANTHER" id="PTHR10845">
    <property type="entry name" value="REGULATOR OF G PROTEIN SIGNALING"/>
    <property type="match status" value="1"/>
</dbReference>
<feature type="compositionally biased region" description="Low complexity" evidence="1">
    <location>
        <begin position="314"/>
        <end position="329"/>
    </location>
</feature>
<proteinExistence type="predicted"/>
<organism evidence="3 4">
    <name type="scientific">Frankliniella occidentalis</name>
    <name type="common">Western flower thrips</name>
    <name type="synonym">Euthrips occidentalis</name>
    <dbReference type="NCBI Taxonomy" id="133901"/>
    <lineage>
        <taxon>Eukaryota</taxon>
        <taxon>Metazoa</taxon>
        <taxon>Ecdysozoa</taxon>
        <taxon>Arthropoda</taxon>
        <taxon>Hexapoda</taxon>
        <taxon>Insecta</taxon>
        <taxon>Pterygota</taxon>
        <taxon>Neoptera</taxon>
        <taxon>Paraneoptera</taxon>
        <taxon>Thysanoptera</taxon>
        <taxon>Terebrantia</taxon>
        <taxon>Thripoidea</taxon>
        <taxon>Thripidae</taxon>
        <taxon>Frankliniella</taxon>
    </lineage>
</organism>
<dbReference type="PROSITE" id="PS50132">
    <property type="entry name" value="RGS"/>
    <property type="match status" value="1"/>
</dbReference>
<dbReference type="RefSeq" id="XP_052124055.1">
    <property type="nucleotide sequence ID" value="XM_052268095.1"/>
</dbReference>
<dbReference type="PANTHER" id="PTHR10845:SF192">
    <property type="entry name" value="DOUBLE HIT, ISOFORM B"/>
    <property type="match status" value="1"/>
</dbReference>
<feature type="compositionally biased region" description="Basic and acidic residues" evidence="1">
    <location>
        <begin position="63"/>
        <end position="85"/>
    </location>
</feature>
<evidence type="ECO:0000259" key="2">
    <source>
        <dbReference type="PROSITE" id="PS50132"/>
    </source>
</evidence>
<dbReference type="SMART" id="SM00315">
    <property type="entry name" value="RGS"/>
    <property type="match status" value="1"/>
</dbReference>
<dbReference type="Gene3D" id="1.10.167.10">
    <property type="entry name" value="Regulator of G-protein Signalling 4, domain 2"/>
    <property type="match status" value="1"/>
</dbReference>
<dbReference type="InterPro" id="IPR024066">
    <property type="entry name" value="RGS_subdom1/3"/>
</dbReference>
<dbReference type="InterPro" id="IPR036305">
    <property type="entry name" value="RGS_sf"/>
</dbReference>
<evidence type="ECO:0000313" key="4">
    <source>
        <dbReference type="RefSeq" id="XP_052124055.1"/>
    </source>
</evidence>
<dbReference type="InterPro" id="IPR016137">
    <property type="entry name" value="RGS"/>
</dbReference>
<dbReference type="Gene3D" id="1.10.196.10">
    <property type="match status" value="1"/>
</dbReference>
<name>A0A9C6WYY2_FRAOC</name>